<reference evidence="3 4" key="1">
    <citation type="journal article" date="2012" name="Genome Biol.">
        <title>Genome and low-iron response of an oceanic diatom adapted to chronic iron limitation.</title>
        <authorList>
            <person name="Lommer M."/>
            <person name="Specht M."/>
            <person name="Roy A.S."/>
            <person name="Kraemer L."/>
            <person name="Andreson R."/>
            <person name="Gutowska M.A."/>
            <person name="Wolf J."/>
            <person name="Bergner S.V."/>
            <person name="Schilhabel M.B."/>
            <person name="Klostermeier U.C."/>
            <person name="Beiko R.G."/>
            <person name="Rosenstiel P."/>
            <person name="Hippler M."/>
            <person name="Laroche J."/>
        </authorList>
    </citation>
    <scope>NUCLEOTIDE SEQUENCE [LARGE SCALE GENOMIC DNA]</scope>
    <source>
        <strain evidence="3 4">CCMP1005</strain>
    </source>
</reference>
<name>K0SQG0_THAOC</name>
<dbReference type="PANTHER" id="PTHR47027">
    <property type="entry name" value="REVERSE TRANSCRIPTASE DOMAIN-CONTAINING PROTEIN"/>
    <property type="match status" value="1"/>
</dbReference>
<evidence type="ECO:0000313" key="3">
    <source>
        <dbReference type="EMBL" id="EJK63256.1"/>
    </source>
</evidence>
<dbReference type="GO" id="GO:0003824">
    <property type="term" value="F:catalytic activity"/>
    <property type="evidence" value="ECO:0007669"/>
    <property type="project" value="InterPro"/>
</dbReference>
<dbReference type="OrthoDB" id="161877at2759"/>
<protein>
    <recommendedName>
        <fullName evidence="2">Reverse transcriptase domain-containing protein</fullName>
    </recommendedName>
</protein>
<dbReference type="eggNOG" id="KOG1075">
    <property type="taxonomic scope" value="Eukaryota"/>
</dbReference>
<dbReference type="SUPFAM" id="SSF56219">
    <property type="entry name" value="DNase I-like"/>
    <property type="match status" value="1"/>
</dbReference>
<dbReference type="InterPro" id="IPR043502">
    <property type="entry name" value="DNA/RNA_pol_sf"/>
</dbReference>
<dbReference type="SUPFAM" id="SSF56672">
    <property type="entry name" value="DNA/RNA polymerases"/>
    <property type="match status" value="1"/>
</dbReference>
<dbReference type="AlphaFoldDB" id="K0SQG0"/>
<sequence length="1046" mass="119350">MSASVPPPHVGEDAAAAAMDEASRTDASGTTFSLCTWNIRSGRNGGLESACWALDLSNVAVAVLQETKITTDAYTKFSSGYRVQALKATSVRQGGMALCYRDDHPDFELEEQRFFGPNVVTFRLITGRAKYYCVGAYIPPSDDTQMTLDNVRAAHSARPKGFEFILLGDLNINLDAPRDTREEIIAEQCDAWGLACMTRSFACARNRRMYGRWTWRHHRMGRWVSSKPDYFLASPRVRKRLRVARPREFPHHDTDHRAIVVKIWMSWISDRTWALVDNRARLRRNGSLTGRVSRQLGRRIGSSLQQDRKERARRAGAAIEAALADSDLQLGWDKAKRWYYRAARGAPAQPCFQDDEPDDEEIREVVRARLKNGRASGASQLCAEDVKGWLRGMEDEEDPEKRAEGAGDQWRLFVALIQLIWRTGEIPQQMLWTIIVLIPKGSSGDYRGIGLLEPFWKVVEGIMDTRLGVIEFHPSLHGFVKGRGCGTAGIEAKLAQQFAYLQQSPLYGIFIDLRKAYDAMDRDRCMEIMEGYGVGPNMLRLIRTFWDEQKLVCRAAKRYGKPFKASRGVTQGGPLSPKIFNIMVDAIVREWIRQLFYRGREEETEISDVFAKPINTLSILLALLYADDAYFASTSKSILQKSMDILTELFDRVGLRTNTEKTKVMTCVNEKVQVRRSEEVYRNTTAGFHTEKDWRNRRVTCDHCGLEMSAKSLPGHLESQHGIYRSRVIDRDLVLDDRESITYAAMQSPSGAWDCPVPDCPGSVQTPWNLRRHFRDRHPLDLVNVPGEGVLPRCPRCDMQTNFANSRNHEQSKLCREGAERKAQYAAAAANARALEVEFTAYGETLERVEVFKYLGRLMAMDDNDMHAVRHNLKKARGVWKRFSVLLHRENLPPRVCGMFYKAVIQSVLLYGSETWSLSDSSMRRLEGFHFLAACRMARVNRPRRVRRDGTCQWSYPSKDDVYEEVGLFPIRHYIEVRRQTVAAYIVNRPIFDRCVDAKRPRGSSYHLFWWEQPVDLNLARGGEQSSPGVAADDFSRGRRSGRRSE</sequence>
<gene>
    <name evidence="3" type="ORF">THAOC_16099</name>
</gene>
<dbReference type="Pfam" id="PF00078">
    <property type="entry name" value="RVT_1"/>
    <property type="match status" value="1"/>
</dbReference>
<feature type="region of interest" description="Disordered" evidence="1">
    <location>
        <begin position="1"/>
        <end position="22"/>
    </location>
</feature>
<dbReference type="Proteomes" id="UP000266841">
    <property type="component" value="Unassembled WGS sequence"/>
</dbReference>
<organism evidence="3 4">
    <name type="scientific">Thalassiosira oceanica</name>
    <name type="common">Marine diatom</name>
    <dbReference type="NCBI Taxonomy" id="159749"/>
    <lineage>
        <taxon>Eukaryota</taxon>
        <taxon>Sar</taxon>
        <taxon>Stramenopiles</taxon>
        <taxon>Ochrophyta</taxon>
        <taxon>Bacillariophyta</taxon>
        <taxon>Coscinodiscophyceae</taxon>
        <taxon>Thalassiosirophycidae</taxon>
        <taxon>Thalassiosirales</taxon>
        <taxon>Thalassiosiraceae</taxon>
        <taxon>Thalassiosira</taxon>
    </lineage>
</organism>
<dbReference type="Pfam" id="PF03372">
    <property type="entry name" value="Exo_endo_phos"/>
    <property type="match status" value="1"/>
</dbReference>
<proteinExistence type="predicted"/>
<dbReference type="PROSITE" id="PS50878">
    <property type="entry name" value="RT_POL"/>
    <property type="match status" value="1"/>
</dbReference>
<evidence type="ECO:0000313" key="4">
    <source>
        <dbReference type="Proteomes" id="UP000266841"/>
    </source>
</evidence>
<dbReference type="PANTHER" id="PTHR47027:SF20">
    <property type="entry name" value="REVERSE TRANSCRIPTASE-LIKE PROTEIN WITH RNA-DIRECTED DNA POLYMERASE DOMAIN"/>
    <property type="match status" value="1"/>
</dbReference>
<dbReference type="InterPro" id="IPR005135">
    <property type="entry name" value="Endo/exonuclease/phosphatase"/>
</dbReference>
<dbReference type="Gene3D" id="3.60.10.10">
    <property type="entry name" value="Endonuclease/exonuclease/phosphatase"/>
    <property type="match status" value="1"/>
</dbReference>
<accession>K0SQG0</accession>
<comment type="caution">
    <text evidence="3">The sequence shown here is derived from an EMBL/GenBank/DDBJ whole genome shotgun (WGS) entry which is preliminary data.</text>
</comment>
<feature type="domain" description="Reverse transcriptase" evidence="2">
    <location>
        <begin position="419"/>
        <end position="699"/>
    </location>
</feature>
<dbReference type="InterPro" id="IPR013087">
    <property type="entry name" value="Znf_C2H2_type"/>
</dbReference>
<dbReference type="EMBL" id="AGNL01018359">
    <property type="protein sequence ID" value="EJK63256.1"/>
    <property type="molecule type" value="Genomic_DNA"/>
</dbReference>
<feature type="region of interest" description="Disordered" evidence="1">
    <location>
        <begin position="1022"/>
        <end position="1046"/>
    </location>
</feature>
<keyword evidence="4" id="KW-1185">Reference proteome</keyword>
<dbReference type="PROSITE" id="PS00028">
    <property type="entry name" value="ZINC_FINGER_C2H2_1"/>
    <property type="match status" value="1"/>
</dbReference>
<evidence type="ECO:0000259" key="2">
    <source>
        <dbReference type="PROSITE" id="PS50878"/>
    </source>
</evidence>
<evidence type="ECO:0000256" key="1">
    <source>
        <dbReference type="SAM" id="MobiDB-lite"/>
    </source>
</evidence>
<dbReference type="InterPro" id="IPR036691">
    <property type="entry name" value="Endo/exonu/phosph_ase_sf"/>
</dbReference>
<dbReference type="InterPro" id="IPR000477">
    <property type="entry name" value="RT_dom"/>
</dbReference>
<dbReference type="CDD" id="cd01650">
    <property type="entry name" value="RT_nLTR_like"/>
    <property type="match status" value="1"/>
</dbReference>